<sequence length="500" mass="54798">MFGELEGARLHAVLIVACGLCFSMFGYDQGVVGGFITNPFFLSTIGNPNATIQGLVVSIYDIGCMIGCGITAIYGLKLGRPRCVVIGCIIVIVGAIGQTANYHLVQMIVFRVLTGTGTGMISSTVPVWLSETSSARTRGRNIAMQFAVVLSGNVTAYWVNYGMSFVHSSAAFRFPLALQILYVLVAGLIVMKLPETPRVLYYKGREREGDHELCRLRGYRGIITENAVILSEKEQIVQSIEFEHTNMSDEPMWRVLFWDSSHIRNSRRLFIVATLQALQQLGGCNVIAYYQTTLFSTSVGLSENTAKLVAGFSALCYFAGTLPPIYLVEKIGRRKLLIWGAAGCGLSMLAFTILLATATGTQAGGWAAASMIFVFEFIVGSSWVSGVWIYAPEISPLRWRHLDNSLAIMSQWAFTFLTVMMAPTAIANTGYRIYILFTIITFLQIPFVYFLCPETAGKSLEELDLMFAKCEALEAEHSGIASIAGGDYLSMDQISPEKKA</sequence>
<gene>
    <name evidence="1" type="ORF">V1525DRAFT_390592</name>
</gene>
<comment type="caution">
    <text evidence="1">The sequence shown here is derived from an EMBL/GenBank/DDBJ whole genome shotgun (WGS) entry which is preliminary data.</text>
</comment>
<evidence type="ECO:0000313" key="1">
    <source>
        <dbReference type="EMBL" id="KAK9235285.1"/>
    </source>
</evidence>
<dbReference type="EMBL" id="MU971422">
    <property type="protein sequence ID" value="KAK9235285.1"/>
    <property type="molecule type" value="Genomic_DNA"/>
</dbReference>
<evidence type="ECO:0000313" key="2">
    <source>
        <dbReference type="Proteomes" id="UP001433508"/>
    </source>
</evidence>
<protein>
    <submittedName>
        <fullName evidence="1">General substrate transporter</fullName>
    </submittedName>
</protein>
<name>A0ACC3SUK3_LIPKO</name>
<dbReference type="Proteomes" id="UP001433508">
    <property type="component" value="Unassembled WGS sequence"/>
</dbReference>
<accession>A0ACC3SUK3</accession>
<reference evidence="2" key="1">
    <citation type="journal article" date="2024" name="Front. Bioeng. Biotechnol.">
        <title>Genome-scale model development and genomic sequencing of the oleaginous clade Lipomyces.</title>
        <authorList>
            <person name="Czajka J.J."/>
            <person name="Han Y."/>
            <person name="Kim J."/>
            <person name="Mondo S.J."/>
            <person name="Hofstad B.A."/>
            <person name="Robles A."/>
            <person name="Haridas S."/>
            <person name="Riley R."/>
            <person name="LaButti K."/>
            <person name="Pangilinan J."/>
            <person name="Andreopoulos W."/>
            <person name="Lipzen A."/>
            <person name="Yan J."/>
            <person name="Wang M."/>
            <person name="Ng V."/>
            <person name="Grigoriev I.V."/>
            <person name="Spatafora J.W."/>
            <person name="Magnuson J.K."/>
            <person name="Baker S.E."/>
            <person name="Pomraning K.R."/>
        </authorList>
    </citation>
    <scope>NUCLEOTIDE SEQUENCE [LARGE SCALE GENOMIC DNA]</scope>
    <source>
        <strain evidence="2">CBS 7786</strain>
    </source>
</reference>
<keyword evidence="2" id="KW-1185">Reference proteome</keyword>
<proteinExistence type="predicted"/>
<organism evidence="1 2">
    <name type="scientific">Lipomyces kononenkoae</name>
    <name type="common">Yeast</name>
    <dbReference type="NCBI Taxonomy" id="34357"/>
    <lineage>
        <taxon>Eukaryota</taxon>
        <taxon>Fungi</taxon>
        <taxon>Dikarya</taxon>
        <taxon>Ascomycota</taxon>
        <taxon>Saccharomycotina</taxon>
        <taxon>Lipomycetes</taxon>
        <taxon>Lipomycetales</taxon>
        <taxon>Lipomycetaceae</taxon>
        <taxon>Lipomyces</taxon>
    </lineage>
</organism>